<comment type="caution">
    <text evidence="1">The sequence shown here is derived from an EMBL/GenBank/DDBJ whole genome shotgun (WGS) entry which is preliminary data.</text>
</comment>
<dbReference type="EMBL" id="PFLC01000054">
    <property type="protein sequence ID" value="PIY62058.1"/>
    <property type="molecule type" value="Genomic_DNA"/>
</dbReference>
<gene>
    <name evidence="1" type="ORF">COY93_04090</name>
</gene>
<sequence length="102" mass="11411">MAASLDLAYGRFSLSFLAEIGGADWCHFLTATYQATDSFAFGLMSKRFDGEGAFLRVSMGSVSFTMAFLYDIDRARHEVGDGVEWTDPRFLTGFLWLSADLW</sequence>
<dbReference type="AlphaFoldDB" id="A0A2M7QAE7"/>
<dbReference type="Proteomes" id="UP000230973">
    <property type="component" value="Unassembled WGS sequence"/>
</dbReference>
<accession>A0A2M7QAE7</accession>
<evidence type="ECO:0000313" key="1">
    <source>
        <dbReference type="EMBL" id="PIY62058.1"/>
    </source>
</evidence>
<organism evidence="1 2">
    <name type="scientific">Candidatus Uhrbacteria bacterium CG_4_10_14_0_8_um_filter_58_22</name>
    <dbReference type="NCBI Taxonomy" id="1975029"/>
    <lineage>
        <taxon>Bacteria</taxon>
        <taxon>Candidatus Uhriibacteriota</taxon>
    </lineage>
</organism>
<protein>
    <submittedName>
        <fullName evidence="1">Uncharacterized protein</fullName>
    </submittedName>
</protein>
<name>A0A2M7QAE7_9BACT</name>
<proteinExistence type="predicted"/>
<reference evidence="2" key="1">
    <citation type="submission" date="2017-09" db="EMBL/GenBank/DDBJ databases">
        <title>Depth-based differentiation of microbial function through sediment-hosted aquifers and enrichment of novel symbionts in the deep terrestrial subsurface.</title>
        <authorList>
            <person name="Probst A.J."/>
            <person name="Ladd B."/>
            <person name="Jarett J.K."/>
            <person name="Geller-Mcgrath D.E."/>
            <person name="Sieber C.M.K."/>
            <person name="Emerson J.B."/>
            <person name="Anantharaman K."/>
            <person name="Thomas B.C."/>
            <person name="Malmstrom R."/>
            <person name="Stieglmeier M."/>
            <person name="Klingl A."/>
            <person name="Woyke T."/>
            <person name="Ryan C.M."/>
            <person name="Banfield J.F."/>
        </authorList>
    </citation>
    <scope>NUCLEOTIDE SEQUENCE [LARGE SCALE GENOMIC DNA]</scope>
</reference>
<evidence type="ECO:0000313" key="2">
    <source>
        <dbReference type="Proteomes" id="UP000230973"/>
    </source>
</evidence>